<feature type="domain" description="Winged helix-turn helix" evidence="1">
    <location>
        <begin position="5"/>
        <end position="55"/>
    </location>
</feature>
<dbReference type="Pfam" id="PF13592">
    <property type="entry name" value="HTH_33"/>
    <property type="match status" value="1"/>
</dbReference>
<keyword evidence="4" id="KW-1185">Reference proteome</keyword>
<dbReference type="Proteomes" id="UP000027059">
    <property type="component" value="Chromosome"/>
</dbReference>
<organism evidence="3 4">
    <name type="scientific">Leptospirillum ferriphilum YSK</name>
    <dbReference type="NCBI Taxonomy" id="1441628"/>
    <lineage>
        <taxon>Bacteria</taxon>
        <taxon>Pseudomonadati</taxon>
        <taxon>Nitrospirota</taxon>
        <taxon>Nitrospiria</taxon>
        <taxon>Nitrospirales</taxon>
        <taxon>Nitrospiraceae</taxon>
        <taxon>Leptospirillum</taxon>
    </lineage>
</organism>
<dbReference type="InterPro" id="IPR025959">
    <property type="entry name" value="Winged_HTH_dom"/>
</dbReference>
<dbReference type="RefSeq" id="WP_051613845.1">
    <property type="nucleotide sequence ID" value="NZ_CP007243.1"/>
</dbReference>
<sequence>MVVPPIHAALEERVGHTVPKSTVYRLLARHGWRKVSPDTRHPKADPAVQDAYKTTSGISGRAGEGG</sequence>
<dbReference type="OrthoDB" id="583470at2"/>
<gene>
    <name evidence="2" type="ORF">Y981_08670</name>
    <name evidence="3" type="ORF">Y981_09475</name>
</gene>
<evidence type="ECO:0000313" key="4">
    <source>
        <dbReference type="Proteomes" id="UP000027059"/>
    </source>
</evidence>
<dbReference type="AlphaFoldDB" id="A0A059XTE0"/>
<reference evidence="3 4" key="2">
    <citation type="journal article" date="2015" name="Biomed. Res. Int.">
        <title>Effects of Arsenite Resistance on the Growth and Functional Gene Expression of Leptospirillum ferriphilum and Acidithiobacillus thiooxidans in Pure Culture and Coculture.</title>
        <authorList>
            <person name="Jiang H."/>
            <person name="Liang Y."/>
            <person name="Yin H."/>
            <person name="Xiao Y."/>
            <person name="Guo X."/>
            <person name="Xu Y."/>
            <person name="Hu Q."/>
            <person name="Liu H."/>
            <person name="Liu X."/>
        </authorList>
    </citation>
    <scope>NUCLEOTIDE SEQUENCE [LARGE SCALE GENOMIC DNA]</scope>
    <source>
        <strain evidence="3 4">YSK</strain>
    </source>
</reference>
<dbReference type="HOGENOM" id="CLU_2825862_0_0_0"/>
<dbReference type="KEGG" id="lfp:Y981_08670"/>
<reference evidence="4" key="1">
    <citation type="submission" date="2014-02" db="EMBL/GenBank/DDBJ databases">
        <title>Complete genome sequence and comparative genomic analysis of the nitrogen-fixing bacterium Leptospirillum ferriphilum YSK.</title>
        <authorList>
            <person name="Guo X."/>
            <person name="Yin H."/>
            <person name="Liang Y."/>
            <person name="Hu Q."/>
            <person name="Ma L."/>
            <person name="Xiao Y."/>
            <person name="Zhang X."/>
            <person name="Qiu G."/>
            <person name="Liu X."/>
        </authorList>
    </citation>
    <scope>NUCLEOTIDE SEQUENCE [LARGE SCALE GENOMIC DNA]</scope>
    <source>
        <strain evidence="4">YSK</strain>
    </source>
</reference>
<accession>A0A059XTE0</accession>
<dbReference type="EMBL" id="CP007243">
    <property type="protein sequence ID" value="AIA31836.1"/>
    <property type="molecule type" value="Genomic_DNA"/>
</dbReference>
<evidence type="ECO:0000259" key="1">
    <source>
        <dbReference type="Pfam" id="PF13592"/>
    </source>
</evidence>
<evidence type="ECO:0000313" key="2">
    <source>
        <dbReference type="EMBL" id="AIA31836.1"/>
    </source>
</evidence>
<dbReference type="KEGG" id="lfp:Y981_09475"/>
<dbReference type="EMBL" id="CP007243">
    <property type="protein sequence ID" value="AIA31879.1"/>
    <property type="molecule type" value="Genomic_DNA"/>
</dbReference>
<evidence type="ECO:0000313" key="3">
    <source>
        <dbReference type="EMBL" id="AIA31879.1"/>
    </source>
</evidence>
<proteinExistence type="predicted"/>
<name>A0A059XTE0_9BACT</name>
<protein>
    <recommendedName>
        <fullName evidence="1">Winged helix-turn helix domain-containing protein</fullName>
    </recommendedName>
</protein>